<keyword evidence="2" id="KW-1185">Reference proteome</keyword>
<evidence type="ECO:0000313" key="1">
    <source>
        <dbReference type="EMBL" id="GGD21151.1"/>
    </source>
</evidence>
<evidence type="ECO:0000313" key="2">
    <source>
        <dbReference type="Proteomes" id="UP000630594"/>
    </source>
</evidence>
<reference evidence="2" key="1">
    <citation type="journal article" date="2019" name="Int. J. Syst. Evol. Microbiol.">
        <title>The Global Catalogue of Microorganisms (GCM) 10K type strain sequencing project: providing services to taxonomists for standard genome sequencing and annotation.</title>
        <authorList>
            <consortium name="The Broad Institute Genomics Platform"/>
            <consortium name="The Broad Institute Genome Sequencing Center for Infectious Disease"/>
            <person name="Wu L."/>
            <person name="Ma J."/>
        </authorList>
    </citation>
    <scope>NUCLEOTIDE SEQUENCE [LARGE SCALE GENOMIC DNA]</scope>
    <source>
        <strain evidence="2">CCM 7403</strain>
    </source>
</reference>
<dbReference type="EMBL" id="BMCK01000003">
    <property type="protein sequence ID" value="GGD21151.1"/>
    <property type="molecule type" value="Genomic_DNA"/>
</dbReference>
<comment type="caution">
    <text evidence="1">The sequence shown here is derived from an EMBL/GenBank/DDBJ whole genome shotgun (WGS) entry which is preliminary data.</text>
</comment>
<sequence>MGVDEACTIVLLVDDVDRVQVLRDGKVRAGAPLSTFGPALAESLGLELVIGDEAWGGFEEGDEEEDVPDVMLCRAVDSSLPLLAHDLGALDATHVGGWTLVRFDEAYVAPDDHGWLPSDLPAVLLHRHGRTREIQVLTAWNDTIGHALTHEPHLQPAFAEVDDPAVAGLTNPHLAVDSDLREVLTHPRFRHLDVAKVADVLQSPMDEQWTARVLAALGLPTLAADVHEGRAELPDSSRFEAASMARSVVDTVLRYYDAPAEEVARRTAYGRLYDRVQRNRVATGAVLTAEVAASAAMLTAGVRPGRSAAARTALVSGAVFTLLDAAMGTALAVRRFGRRHT</sequence>
<organism evidence="1 2">
    <name type="scientific">Nocardioides daphniae</name>
    <dbReference type="NCBI Taxonomy" id="402297"/>
    <lineage>
        <taxon>Bacteria</taxon>
        <taxon>Bacillati</taxon>
        <taxon>Actinomycetota</taxon>
        <taxon>Actinomycetes</taxon>
        <taxon>Propionibacteriales</taxon>
        <taxon>Nocardioidaceae</taxon>
        <taxon>Nocardioides</taxon>
    </lineage>
</organism>
<proteinExistence type="predicted"/>
<gene>
    <name evidence="1" type="ORF">GCM10007231_20370</name>
</gene>
<accession>A0ABQ1QCJ7</accession>
<name>A0ABQ1QCJ7_9ACTN</name>
<protein>
    <submittedName>
        <fullName evidence="1">Uncharacterized protein</fullName>
    </submittedName>
</protein>
<dbReference type="Proteomes" id="UP000630594">
    <property type="component" value="Unassembled WGS sequence"/>
</dbReference>